<dbReference type="Pfam" id="PF02929">
    <property type="entry name" value="Bgal_small_N"/>
    <property type="match status" value="1"/>
</dbReference>
<dbReference type="Pfam" id="PF00703">
    <property type="entry name" value="Glyco_hydro_2"/>
    <property type="match status" value="1"/>
</dbReference>
<dbReference type="EMBL" id="BQKB01000025">
    <property type="protein sequence ID" value="GJM53103.1"/>
    <property type="molecule type" value="Genomic_DNA"/>
</dbReference>
<dbReference type="InterPro" id="IPR013783">
    <property type="entry name" value="Ig-like_fold"/>
</dbReference>
<dbReference type="AlphaFoldDB" id="A0AAV5AX85"/>
<sequence length="1030" mass="118686">MKIRFNLLCLILGFFHFAIAQNDWENQSVNQINTEKSHSSYIPFEKINWGSNDLSQSPQVKLLNGNWSFAYFTHPNQVPNNFYKGNIIKNWDIIKVPSNWQLQGNKYDPPIFTNIKYPFEMNPPLVPKDNAPVGIYKTTFSLPSKWTSQQVFIHFAGVQSAMYLFVNGERVGYHEDGMLPAEFDISPYLKKGKNEIMVQVFKWSDGSYLEDQDYWRLSGIYRDVYLFATPKVRMRDFSVYPELDNNYKDATLNIEVNVQNLNNKSESNFILQATLKDTEGKVIASKKENITDIQSLAEKSVHMKFELQNPLKWTAETPHLYKLGLELLTSAGKPLQAFTQNVGFRKIEIKNGLLLVNGKAIKIKGVNRHEFDMYNGRTITRESMIRDIHLMKTHNINAVRTSHYPNQPEWYNLCDEYGLYVMDEANVESHGLWEAEHYVGERPEWKQSIVERNVNMVARDKNHPSIIFWSMGNESGWGTNFDAAYKAMRALDPQKRPIHYESKNPIYANVLSRYDIISNMYTGLNQINDLFLSDPLRPVIVCEYAHTMGNSLGNFRKYWNLFNSNIRYQGGFTWDWMDQALRTKDKNGKEFWNIINYIDKANVNDGMVNADGTPQPEMHELKKVYQYFNVKDIDINTGLVLVSNNNYFVNTDGVYLQWELIENGKSVTKGVLDKLNIEPQSQKAITIPFDNKLIKNGNEYFMNFSFKAKNATRWATKDFEVGKEQIAFPNQFSNPMVAVSSKTIRVSTVGNIEITGENFSLVFDKTNGSLSQLRYNGKEILTEALVPSFWRVPTDNDEGGFDRSYASAWRKAGLDNVTIVPISIEAVQIGDTQIKILTQNHIKTNSGNIVQKATYLINGNGLIEVETYFTIPKELPALARVGMQMAVNKDFNKVEWYGRGPFESYSDRKEAAFVGIYSNTIKDMFFPYVMPSENGNRSDTRWLKLQSGNTELFITSGELFNFNVQDYSDKALNESKQTQELYRGDKTWIHIDYAQMGVGGDDSWSPRVHKEFLLNNPFYIYKFSILPKTK</sequence>
<keyword evidence="16" id="KW-1185">Reference proteome</keyword>
<dbReference type="InterPro" id="IPR006103">
    <property type="entry name" value="Glyco_hydro_2_cat"/>
</dbReference>
<dbReference type="InterPro" id="IPR004199">
    <property type="entry name" value="B-gal_small/dom_5"/>
</dbReference>
<proteinExistence type="inferred from homology"/>
<dbReference type="InterPro" id="IPR014718">
    <property type="entry name" value="GH-type_carb-bd"/>
</dbReference>
<dbReference type="PANTHER" id="PTHR46323:SF2">
    <property type="entry name" value="BETA-GALACTOSIDASE"/>
    <property type="match status" value="1"/>
</dbReference>
<dbReference type="InterPro" id="IPR006102">
    <property type="entry name" value="Ig-like_GH2"/>
</dbReference>
<gene>
    <name evidence="13" type="primary">lacZ</name>
    <name evidence="13" type="ORF">RCZ15_10460</name>
    <name evidence="14" type="ORF">RCZ16_14200</name>
</gene>
<dbReference type="GO" id="GO:0030246">
    <property type="term" value="F:carbohydrate binding"/>
    <property type="evidence" value="ECO:0007669"/>
    <property type="project" value="InterPro"/>
</dbReference>
<dbReference type="InterPro" id="IPR006104">
    <property type="entry name" value="Glyco_hydro_2_N"/>
</dbReference>
<evidence type="ECO:0000313" key="14">
    <source>
        <dbReference type="EMBL" id="GJM53103.1"/>
    </source>
</evidence>
<dbReference type="Proteomes" id="UP001207736">
    <property type="component" value="Unassembled WGS sequence"/>
</dbReference>
<evidence type="ECO:0000256" key="2">
    <source>
        <dbReference type="ARBA" id="ARBA00001913"/>
    </source>
</evidence>
<dbReference type="Pfam" id="PF02836">
    <property type="entry name" value="Glyco_hydro_2_C"/>
    <property type="match status" value="1"/>
</dbReference>
<dbReference type="Pfam" id="PF02837">
    <property type="entry name" value="Glyco_hydro_2_N"/>
    <property type="match status" value="1"/>
</dbReference>
<evidence type="ECO:0000256" key="9">
    <source>
        <dbReference type="ARBA" id="ARBA00032230"/>
    </source>
</evidence>
<dbReference type="Pfam" id="PF16353">
    <property type="entry name" value="LacZ_4"/>
    <property type="match status" value="1"/>
</dbReference>
<dbReference type="FunFam" id="2.60.40.10:FF:000680">
    <property type="entry name" value="Beta-galactosidase"/>
    <property type="match status" value="1"/>
</dbReference>
<keyword evidence="6 10" id="KW-0378">Hydrolase</keyword>
<dbReference type="InterPro" id="IPR036156">
    <property type="entry name" value="Beta-gal/glucu_dom_sf"/>
</dbReference>
<dbReference type="Gene3D" id="3.20.20.80">
    <property type="entry name" value="Glycosidases"/>
    <property type="match status" value="1"/>
</dbReference>
<dbReference type="GO" id="GO:0004565">
    <property type="term" value="F:beta-galactosidase activity"/>
    <property type="evidence" value="ECO:0007669"/>
    <property type="project" value="UniProtKB-EC"/>
</dbReference>
<feature type="signal peptide" evidence="11">
    <location>
        <begin position="1"/>
        <end position="20"/>
    </location>
</feature>
<organism evidence="13 15">
    <name type="scientific">Capnocytophaga catalasegens</name>
    <dbReference type="NCBI Taxonomy" id="1004260"/>
    <lineage>
        <taxon>Bacteria</taxon>
        <taxon>Pseudomonadati</taxon>
        <taxon>Bacteroidota</taxon>
        <taxon>Flavobacteriia</taxon>
        <taxon>Flavobacteriales</taxon>
        <taxon>Flavobacteriaceae</taxon>
        <taxon>Capnocytophaga</taxon>
    </lineage>
</organism>
<dbReference type="EC" id="3.2.1.23" evidence="5 10"/>
<evidence type="ECO:0000313" key="16">
    <source>
        <dbReference type="Proteomes" id="UP001208692"/>
    </source>
</evidence>
<comment type="caution">
    <text evidence="13">The sequence shown here is derived from an EMBL/GenBank/DDBJ whole genome shotgun (WGS) entry which is preliminary data.</text>
</comment>
<dbReference type="Gene3D" id="2.70.98.10">
    <property type="match status" value="1"/>
</dbReference>
<dbReference type="RefSeq" id="WP_264846711.1">
    <property type="nucleotide sequence ID" value="NZ_BPMA01000028.1"/>
</dbReference>
<dbReference type="PANTHER" id="PTHR46323">
    <property type="entry name" value="BETA-GALACTOSIDASE"/>
    <property type="match status" value="1"/>
</dbReference>
<dbReference type="InterPro" id="IPR032312">
    <property type="entry name" value="LacZ_4"/>
</dbReference>
<dbReference type="GO" id="GO:0005990">
    <property type="term" value="P:lactose catabolic process"/>
    <property type="evidence" value="ECO:0007669"/>
    <property type="project" value="TreeGrafter"/>
</dbReference>
<evidence type="ECO:0000256" key="6">
    <source>
        <dbReference type="ARBA" id="ARBA00022801"/>
    </source>
</evidence>
<evidence type="ECO:0000256" key="3">
    <source>
        <dbReference type="ARBA" id="ARBA00007401"/>
    </source>
</evidence>
<evidence type="ECO:0000256" key="1">
    <source>
        <dbReference type="ARBA" id="ARBA00001412"/>
    </source>
</evidence>
<feature type="chain" id="PRO_5043562648" description="Beta-galactosidase" evidence="11">
    <location>
        <begin position="21"/>
        <end position="1030"/>
    </location>
</feature>
<dbReference type="InterPro" id="IPR011013">
    <property type="entry name" value="Gal_mutarotase_sf_dom"/>
</dbReference>
<dbReference type="Gene3D" id="2.60.120.260">
    <property type="entry name" value="Galactose-binding domain-like"/>
    <property type="match status" value="1"/>
</dbReference>
<keyword evidence="8 10" id="KW-0326">Glycosidase</keyword>
<name>A0AAV5AX85_9FLAO</name>
<dbReference type="SUPFAM" id="SSF49785">
    <property type="entry name" value="Galactose-binding domain-like"/>
    <property type="match status" value="1"/>
</dbReference>
<feature type="domain" description="Beta galactosidase small chain/" evidence="12">
    <location>
        <begin position="753"/>
        <end position="1026"/>
    </location>
</feature>
<dbReference type="SUPFAM" id="SSF74650">
    <property type="entry name" value="Galactose mutarotase-like"/>
    <property type="match status" value="1"/>
</dbReference>
<dbReference type="InterPro" id="IPR006101">
    <property type="entry name" value="Glyco_hydro_2"/>
</dbReference>
<dbReference type="InterPro" id="IPR050347">
    <property type="entry name" value="Bact_Beta-galactosidase"/>
</dbReference>
<dbReference type="Gene3D" id="2.60.40.10">
    <property type="entry name" value="Immunoglobulins"/>
    <property type="match status" value="2"/>
</dbReference>
<dbReference type="PRINTS" id="PR00132">
    <property type="entry name" value="GLHYDRLASE2"/>
</dbReference>
<keyword evidence="11" id="KW-0732">Signal</keyword>
<evidence type="ECO:0000256" key="4">
    <source>
        <dbReference type="ARBA" id="ARBA00011245"/>
    </source>
</evidence>
<keyword evidence="7" id="KW-0106">Calcium</keyword>
<evidence type="ECO:0000256" key="8">
    <source>
        <dbReference type="ARBA" id="ARBA00023295"/>
    </source>
</evidence>
<dbReference type="SUPFAM" id="SSF51445">
    <property type="entry name" value="(Trans)glycosidases"/>
    <property type="match status" value="1"/>
</dbReference>
<dbReference type="InterPro" id="IPR023232">
    <property type="entry name" value="Glyco_hydro_2_AS"/>
</dbReference>
<evidence type="ECO:0000256" key="10">
    <source>
        <dbReference type="RuleBase" id="RU361154"/>
    </source>
</evidence>
<dbReference type="Proteomes" id="UP001208692">
    <property type="component" value="Unassembled WGS sequence"/>
</dbReference>
<dbReference type="InterPro" id="IPR023230">
    <property type="entry name" value="Glyco_hydro_2_CS"/>
</dbReference>
<evidence type="ECO:0000313" key="15">
    <source>
        <dbReference type="Proteomes" id="UP001207736"/>
    </source>
</evidence>
<evidence type="ECO:0000313" key="13">
    <source>
        <dbReference type="EMBL" id="GJM50072.1"/>
    </source>
</evidence>
<dbReference type="InterPro" id="IPR008979">
    <property type="entry name" value="Galactose-bd-like_sf"/>
</dbReference>
<comment type="cofactor">
    <cofactor evidence="2">
        <name>Ca(2+)</name>
        <dbReference type="ChEBI" id="CHEBI:29108"/>
    </cofactor>
</comment>
<dbReference type="InterPro" id="IPR017853">
    <property type="entry name" value="GH"/>
</dbReference>
<dbReference type="EMBL" id="BQKA01000021">
    <property type="protein sequence ID" value="GJM50072.1"/>
    <property type="molecule type" value="Genomic_DNA"/>
</dbReference>
<dbReference type="GO" id="GO:0009341">
    <property type="term" value="C:beta-galactosidase complex"/>
    <property type="evidence" value="ECO:0007669"/>
    <property type="project" value="InterPro"/>
</dbReference>
<accession>A0AAV5AX85</accession>
<evidence type="ECO:0000256" key="5">
    <source>
        <dbReference type="ARBA" id="ARBA00012756"/>
    </source>
</evidence>
<protein>
    <recommendedName>
        <fullName evidence="5 10">Beta-galactosidase</fullName>
        <ecNumber evidence="5 10">3.2.1.23</ecNumber>
    </recommendedName>
    <alternativeName>
        <fullName evidence="9 10">Lactase</fullName>
    </alternativeName>
</protein>
<dbReference type="SUPFAM" id="SSF49303">
    <property type="entry name" value="beta-Galactosidase/glucuronidase domain"/>
    <property type="match status" value="2"/>
</dbReference>
<evidence type="ECO:0000259" key="12">
    <source>
        <dbReference type="SMART" id="SM01038"/>
    </source>
</evidence>
<dbReference type="SMART" id="SM01038">
    <property type="entry name" value="Bgal_small_N"/>
    <property type="match status" value="1"/>
</dbReference>
<comment type="catalytic activity">
    <reaction evidence="1 10">
        <text>Hydrolysis of terminal non-reducing beta-D-galactose residues in beta-D-galactosides.</text>
        <dbReference type="EC" id="3.2.1.23"/>
    </reaction>
</comment>
<comment type="similarity">
    <text evidence="3 10">Belongs to the glycosyl hydrolase 2 family.</text>
</comment>
<evidence type="ECO:0000256" key="11">
    <source>
        <dbReference type="SAM" id="SignalP"/>
    </source>
</evidence>
<dbReference type="PROSITE" id="PS00608">
    <property type="entry name" value="GLYCOSYL_HYDROL_F2_2"/>
    <property type="match status" value="1"/>
</dbReference>
<reference evidence="13 16" key="1">
    <citation type="submission" date="2021-11" db="EMBL/GenBank/DDBJ databases">
        <title>Draft genome sequence of Capnocytophaga sp. strain KC07075 isolated from cat oral cavity.</title>
        <authorList>
            <person name="Suzuki M."/>
            <person name="Imaoka K."/>
            <person name="Kimura M."/>
            <person name="Morikawa S."/>
            <person name="Maeda K."/>
        </authorList>
    </citation>
    <scope>NUCLEOTIDE SEQUENCE</scope>
    <source>
        <strain evidence="13">KC07075</strain>
        <strain evidence="14 16">KC07079</strain>
    </source>
</reference>
<comment type="subunit">
    <text evidence="4">Monomer.</text>
</comment>
<dbReference type="PROSITE" id="PS00719">
    <property type="entry name" value="GLYCOSYL_HYDROL_F2_1"/>
    <property type="match status" value="1"/>
</dbReference>
<evidence type="ECO:0000256" key="7">
    <source>
        <dbReference type="ARBA" id="ARBA00022837"/>
    </source>
</evidence>